<comment type="caution">
    <text evidence="1">The sequence shown here is derived from an EMBL/GenBank/DDBJ whole genome shotgun (WGS) entry which is preliminary data.</text>
</comment>
<keyword evidence="2" id="KW-1185">Reference proteome</keyword>
<proteinExistence type="predicted"/>
<evidence type="ECO:0000313" key="1">
    <source>
        <dbReference type="EMBL" id="NYJ35614.1"/>
    </source>
</evidence>
<gene>
    <name evidence="1" type="ORF">HNR10_003495</name>
</gene>
<dbReference type="NCBIfam" id="NF000539">
    <property type="entry name" value="plantaricin"/>
    <property type="match status" value="1"/>
</dbReference>
<accession>A0A7Z0JBN2</accession>
<evidence type="ECO:0008006" key="3">
    <source>
        <dbReference type="Google" id="ProtNLM"/>
    </source>
</evidence>
<name>A0A7Z0JBN2_9ACTN</name>
<dbReference type="EMBL" id="JACCFS010000001">
    <property type="protein sequence ID" value="NYJ35614.1"/>
    <property type="molecule type" value="Genomic_DNA"/>
</dbReference>
<dbReference type="RefSeq" id="WP_179824887.1">
    <property type="nucleotide sequence ID" value="NZ_JACCFS010000001.1"/>
</dbReference>
<evidence type="ECO:0000313" key="2">
    <source>
        <dbReference type="Proteomes" id="UP000572051"/>
    </source>
</evidence>
<reference evidence="1 2" key="1">
    <citation type="submission" date="2020-07" db="EMBL/GenBank/DDBJ databases">
        <title>Sequencing the genomes of 1000 actinobacteria strains.</title>
        <authorList>
            <person name="Klenk H.-P."/>
        </authorList>
    </citation>
    <scope>NUCLEOTIDE SEQUENCE [LARGE SCALE GENOMIC DNA]</scope>
    <source>
        <strain evidence="1 2">DSM 44442</strain>
    </source>
</reference>
<dbReference type="AlphaFoldDB" id="A0A7Z0JBN2"/>
<organism evidence="1 2">
    <name type="scientific">Nocardiopsis aegyptia</name>
    <dbReference type="NCBI Taxonomy" id="220378"/>
    <lineage>
        <taxon>Bacteria</taxon>
        <taxon>Bacillati</taxon>
        <taxon>Actinomycetota</taxon>
        <taxon>Actinomycetes</taxon>
        <taxon>Streptosporangiales</taxon>
        <taxon>Nocardiopsidaceae</taxon>
        <taxon>Nocardiopsis</taxon>
    </lineage>
</organism>
<sequence>MPNMNASIFEEIQDQKLDSVFAGEAANPDSLWTTQSIAWCIVSPLAGNPGQVCTVTVECQDVC</sequence>
<dbReference type="Proteomes" id="UP000572051">
    <property type="component" value="Unassembled WGS sequence"/>
</dbReference>
<protein>
    <recommendedName>
        <fullName evidence="3">Plantaricin C family lantibiotic</fullName>
    </recommendedName>
</protein>